<dbReference type="Proteomes" id="UP000233551">
    <property type="component" value="Unassembled WGS sequence"/>
</dbReference>
<feature type="compositionally biased region" description="Basic and acidic residues" evidence="2">
    <location>
        <begin position="270"/>
        <end position="288"/>
    </location>
</feature>
<comment type="similarity">
    <text evidence="1">Belongs to the KRI1 family.</text>
</comment>
<feature type="region of interest" description="Disordered" evidence="2">
    <location>
        <begin position="596"/>
        <end position="660"/>
    </location>
</feature>
<dbReference type="GO" id="GO:0000447">
    <property type="term" value="P:endonucleolytic cleavage in ITS1 to separate SSU-rRNA from 5.8S rRNA and LSU-rRNA from tricistronic rRNA transcript (SSU-rRNA, 5.8S rRNA, LSU-rRNA)"/>
    <property type="evidence" value="ECO:0007669"/>
    <property type="project" value="TreeGrafter"/>
</dbReference>
<feature type="compositionally biased region" description="Acidic residues" evidence="2">
    <location>
        <begin position="253"/>
        <end position="269"/>
    </location>
</feature>
<accession>A0A2I0IN40</accession>
<protein>
    <recommendedName>
        <fullName evidence="3">Kri1-like C-terminal domain-containing protein</fullName>
    </recommendedName>
</protein>
<feature type="compositionally biased region" description="Basic and acidic residues" evidence="2">
    <location>
        <begin position="30"/>
        <end position="42"/>
    </location>
</feature>
<dbReference type="Pfam" id="PF12936">
    <property type="entry name" value="Kri1_C"/>
    <property type="match status" value="1"/>
</dbReference>
<dbReference type="GO" id="GO:0030686">
    <property type="term" value="C:90S preribosome"/>
    <property type="evidence" value="ECO:0007669"/>
    <property type="project" value="TreeGrafter"/>
</dbReference>
<feature type="compositionally biased region" description="Basic and acidic residues" evidence="2">
    <location>
        <begin position="100"/>
        <end position="110"/>
    </location>
</feature>
<organism evidence="4 5">
    <name type="scientific">Punica granatum</name>
    <name type="common">Pomegranate</name>
    <dbReference type="NCBI Taxonomy" id="22663"/>
    <lineage>
        <taxon>Eukaryota</taxon>
        <taxon>Viridiplantae</taxon>
        <taxon>Streptophyta</taxon>
        <taxon>Embryophyta</taxon>
        <taxon>Tracheophyta</taxon>
        <taxon>Spermatophyta</taxon>
        <taxon>Magnoliopsida</taxon>
        <taxon>eudicotyledons</taxon>
        <taxon>Gunneridae</taxon>
        <taxon>Pentapetalae</taxon>
        <taxon>rosids</taxon>
        <taxon>malvids</taxon>
        <taxon>Myrtales</taxon>
        <taxon>Lythraceae</taxon>
        <taxon>Punica</taxon>
    </lineage>
</organism>
<feature type="compositionally biased region" description="Basic and acidic residues" evidence="2">
    <location>
        <begin position="119"/>
        <end position="129"/>
    </location>
</feature>
<feature type="region of interest" description="Disordered" evidence="2">
    <location>
        <begin position="100"/>
        <end position="129"/>
    </location>
</feature>
<evidence type="ECO:0000256" key="2">
    <source>
        <dbReference type="SAM" id="MobiDB-lite"/>
    </source>
</evidence>
<reference evidence="4 5" key="1">
    <citation type="submission" date="2017-11" db="EMBL/GenBank/DDBJ databases">
        <title>De-novo sequencing of pomegranate (Punica granatum L.) genome.</title>
        <authorList>
            <person name="Akparov Z."/>
            <person name="Amiraslanov A."/>
            <person name="Hajiyeva S."/>
            <person name="Abbasov M."/>
            <person name="Kaur K."/>
            <person name="Hamwieh A."/>
            <person name="Solovyev V."/>
            <person name="Salamov A."/>
            <person name="Braich B."/>
            <person name="Kosarev P."/>
            <person name="Mahmoud A."/>
            <person name="Hajiyev E."/>
            <person name="Babayeva S."/>
            <person name="Izzatullayeva V."/>
            <person name="Mammadov A."/>
            <person name="Mammadov A."/>
            <person name="Sharifova S."/>
            <person name="Ojaghi J."/>
            <person name="Eynullazada K."/>
            <person name="Bayramov B."/>
            <person name="Abdulazimova A."/>
            <person name="Shahmuradov I."/>
        </authorList>
    </citation>
    <scope>NUCLEOTIDE SEQUENCE [LARGE SCALE GENOMIC DNA]</scope>
    <source>
        <strain evidence="5">cv. AG2017</strain>
        <tissue evidence="4">Leaf</tissue>
    </source>
</reference>
<dbReference type="PANTHER" id="PTHR14490">
    <property type="entry name" value="ZINC FINGER, ZZ TYPE"/>
    <property type="match status" value="1"/>
</dbReference>
<feature type="compositionally biased region" description="Low complexity" evidence="2">
    <location>
        <begin position="52"/>
        <end position="66"/>
    </location>
</feature>
<feature type="region of interest" description="Disordered" evidence="2">
    <location>
        <begin position="143"/>
        <end position="162"/>
    </location>
</feature>
<name>A0A2I0IN40_PUNGR</name>
<keyword evidence="5" id="KW-1185">Reference proteome</keyword>
<feature type="compositionally biased region" description="Acidic residues" evidence="2">
    <location>
        <begin position="388"/>
        <end position="404"/>
    </location>
</feature>
<dbReference type="InterPro" id="IPR018034">
    <property type="entry name" value="Kri1"/>
</dbReference>
<feature type="region of interest" description="Disordered" evidence="2">
    <location>
        <begin position="245"/>
        <end position="318"/>
    </location>
</feature>
<evidence type="ECO:0000313" key="4">
    <source>
        <dbReference type="EMBL" id="PKI45100.1"/>
    </source>
</evidence>
<dbReference type="AlphaFoldDB" id="A0A2I0IN40"/>
<dbReference type="InterPro" id="IPR024626">
    <property type="entry name" value="Kri1-like_C"/>
</dbReference>
<dbReference type="EMBL" id="PGOL01002778">
    <property type="protein sequence ID" value="PKI45100.1"/>
    <property type="molecule type" value="Genomic_DNA"/>
</dbReference>
<dbReference type="PANTHER" id="PTHR14490:SF5">
    <property type="entry name" value="PROTEIN KRI1 HOMOLOG"/>
    <property type="match status" value="1"/>
</dbReference>
<proteinExistence type="inferred from homology"/>
<sequence length="817" mass="93450">MGLKLFDGGDPDADDISKIEINQEYARRFEHNKKREDLHRLQELQQKGVIGDSSSSLDSEDSSSSYEESDDADETGPSKGDLEFFDALIKVKKQDPSLKQKDVTLFKSDGESESEDDGKEGRGESKQKRKMYLKDVVAKQLIEGGPEFDDDDEQGGCVRKKTYNEEQEELKRAFLEAAEAAESDVGDGDFLTVKKRDEGVEGGHGETAEFQKKLNEYFGEDEGLDEHKMFLRDYFLKKMWIDKDKKKEKGRADEEELDELLQDEEEVEKQEDYETNYRHEEVEDDRVLGHSRNVEGSVRLKETARKRQRQRKEERMKIAEMERKEELKHLKNLKKEEIKEKLQKFKQISGIADDNDCLLLGDDLDDEFDPEEYDRMMKKVFDEKYYEAEDLDPDFGSDRDEDGDIEKPDFEKEDELLRLPKGWDVPGSGDGFLAARERMLKQNAEAGDDGGSAGGSGTSEDDKDEGRDDDGSEDGGSGASEDGKDEGGDDGNNGGDGETGASEEGKRKRKRKLSLIKRAKEALMEEYYNLDYEDTIGDLKTRFKYAKIKPNRYGLSTAEILMMDDKELNQYVSLKKIAPFREKEWKVPNSQRYHLKMKKKELLKEGPSKRHKSDKRKRPRDDAGPSAPLTDAGEDGKAPVNMPDGDMSNLSRKARRRRHQAELKLSHQRLLAYGKGGASMWIATKMEISTRKCLHLLPPSARNPGLYSDQRLPRSPSHSFREQVSTKAFKLRFEVFELQFEAEEEEDGDGGKKLEGFDLNPQSALGKKSRKKMMAEARVEAGCQRRFLGWLVFAGGRYERGVLVILFSFVSDYHRYR</sequence>
<evidence type="ECO:0000313" key="5">
    <source>
        <dbReference type="Proteomes" id="UP000233551"/>
    </source>
</evidence>
<evidence type="ECO:0000256" key="1">
    <source>
        <dbReference type="ARBA" id="ARBA00007473"/>
    </source>
</evidence>
<gene>
    <name evidence="4" type="ORF">CRG98_034484</name>
</gene>
<feature type="compositionally biased region" description="Acidic residues" evidence="2">
    <location>
        <begin position="459"/>
        <end position="473"/>
    </location>
</feature>
<evidence type="ECO:0000259" key="3">
    <source>
        <dbReference type="Pfam" id="PF12936"/>
    </source>
</evidence>
<feature type="compositionally biased region" description="Basic and acidic residues" evidence="2">
    <location>
        <begin position="298"/>
        <end position="318"/>
    </location>
</feature>
<feature type="compositionally biased region" description="Basic and acidic residues" evidence="2">
    <location>
        <begin position="405"/>
        <end position="418"/>
    </location>
</feature>
<feature type="domain" description="Kri1-like C-terminal" evidence="3">
    <location>
        <begin position="520"/>
        <end position="605"/>
    </location>
</feature>
<dbReference type="STRING" id="22663.A0A2I0IN40"/>
<feature type="region of interest" description="Disordered" evidence="2">
    <location>
        <begin position="30"/>
        <end position="80"/>
    </location>
</feature>
<comment type="caution">
    <text evidence="4">The sequence shown here is derived from an EMBL/GenBank/DDBJ whole genome shotgun (WGS) entry which is preliminary data.</text>
</comment>
<feature type="region of interest" description="Disordered" evidence="2">
    <location>
        <begin position="386"/>
        <end position="511"/>
    </location>
</feature>
<dbReference type="GO" id="GO:0005730">
    <property type="term" value="C:nucleolus"/>
    <property type="evidence" value="ECO:0007669"/>
    <property type="project" value="TreeGrafter"/>
</dbReference>
<feature type="compositionally biased region" description="Basic residues" evidence="2">
    <location>
        <begin position="609"/>
        <end position="618"/>
    </location>
</feature>
<dbReference type="Pfam" id="PF05178">
    <property type="entry name" value="Kri1"/>
    <property type="match status" value="1"/>
</dbReference>